<accession>C4XFM9</accession>
<organism evidence="9 10">
    <name type="scientific">Mycoplasmopsis fermentans (strain ATCC 19989 / NBRC 14854 / NCTC 10117 / PG18)</name>
    <name type="common">Mycoplasma fermentans</name>
    <dbReference type="NCBI Taxonomy" id="496833"/>
    <lineage>
        <taxon>Bacteria</taxon>
        <taxon>Bacillati</taxon>
        <taxon>Mycoplasmatota</taxon>
        <taxon>Mycoplasmoidales</taxon>
        <taxon>Metamycoplasmataceae</taxon>
        <taxon>Mycoplasmopsis</taxon>
    </lineage>
</organism>
<evidence type="ECO:0000256" key="4">
    <source>
        <dbReference type="ARBA" id="ARBA00022840"/>
    </source>
</evidence>
<keyword evidence="6" id="KW-0963">Cytoplasm</keyword>
<sequence>MTLMFFVKVNNMYILGISGGPDSMLLLHEYAYKKEPIFVVCINYNQRMDSHKDVEIVENYCKQNFIDYQIYNFDQKDYKTGNFEEWARDKRMEIFIQNYHEKNASKILLAHHKDDFLESFFMQKVAKRKPSFWGIKKTNIYKGCLIERPFIDKYFKDEILEKCKKLKLDYAIDYTNELPIYTRNKFRLKLKKLTNEEKQKIIDEVNEKNKELEWLEKEFNKAFASWKKIEFKVNYYKDLDYEIQEQLIRKFIFAHCEDKINLTSGKIKNLVNYVIADNTNNPIFILNSQYYLQKSQGKLLLKSKITI</sequence>
<dbReference type="PATRIC" id="fig|496833.3.peg.279"/>
<keyword evidence="3 6" id="KW-0547">Nucleotide-binding</keyword>
<reference evidence="9 10" key="1">
    <citation type="journal article" date="2009" name="Curr. Microbiol.">
        <title>Molecular cloning and expression of a novel cholinephosphotransferase involved in glycoglycerophospholipid biosynthesis of Mycoplasma fermentans.</title>
        <authorList>
            <person name="Ishida N."/>
            <person name="Irikura D."/>
            <person name="Matsuda K."/>
            <person name="Sato S."/>
            <person name="Asano K."/>
        </authorList>
    </citation>
    <scope>NUCLEOTIDE SEQUENCE [LARGE SCALE GENOMIC DNA]</scope>
    <source>
        <strain evidence="10">ATCC 19989 / NBRC 14854 / NCTC 10117 / PG18</strain>
    </source>
</reference>
<dbReference type="PANTHER" id="PTHR43033:SF1">
    <property type="entry name" value="TRNA(ILE)-LYSIDINE SYNTHASE-RELATED"/>
    <property type="match status" value="1"/>
</dbReference>
<dbReference type="AlphaFoldDB" id="C4XFM9"/>
<dbReference type="GO" id="GO:0032267">
    <property type="term" value="F:tRNA(Ile)-lysidine synthase activity"/>
    <property type="evidence" value="ECO:0007669"/>
    <property type="project" value="UniProtKB-EC"/>
</dbReference>
<keyword evidence="10" id="KW-1185">Reference proteome</keyword>
<evidence type="ECO:0000256" key="3">
    <source>
        <dbReference type="ARBA" id="ARBA00022741"/>
    </source>
</evidence>
<comment type="domain">
    <text evidence="6">The N-terminal region contains the highly conserved SGGXDS motif, predicted to be a P-loop motif involved in ATP binding.</text>
</comment>
<dbReference type="GO" id="GO:0005524">
    <property type="term" value="F:ATP binding"/>
    <property type="evidence" value="ECO:0007669"/>
    <property type="project" value="UniProtKB-UniRule"/>
</dbReference>
<dbReference type="Proteomes" id="UP000006810">
    <property type="component" value="Chromosome"/>
</dbReference>
<dbReference type="InterPro" id="IPR012094">
    <property type="entry name" value="tRNA_Ile_lys_synt"/>
</dbReference>
<dbReference type="InterPro" id="IPR012795">
    <property type="entry name" value="tRNA_Ile_lys_synt_N"/>
</dbReference>
<dbReference type="Pfam" id="PF01171">
    <property type="entry name" value="ATP_bind_3"/>
    <property type="match status" value="1"/>
</dbReference>
<evidence type="ECO:0000256" key="1">
    <source>
        <dbReference type="ARBA" id="ARBA00022598"/>
    </source>
</evidence>
<dbReference type="HOGENOM" id="CLU_018869_0_2_14"/>
<dbReference type="NCBIfam" id="TIGR02432">
    <property type="entry name" value="lysidine_TilS_N"/>
    <property type="match status" value="1"/>
</dbReference>
<dbReference type="EC" id="6.3.4.19" evidence="6"/>
<comment type="similarity">
    <text evidence="6">Belongs to the tRNA(Ile)-lysidine synthase family.</text>
</comment>
<gene>
    <name evidence="6" type="primary">tilS</name>
    <name evidence="9" type="ordered locus">MBIO_0686</name>
</gene>
<keyword evidence="2 6" id="KW-0819">tRNA processing</keyword>
<dbReference type="KEGG" id="mfp:MBIO_0686"/>
<evidence type="ECO:0000256" key="7">
    <source>
        <dbReference type="SAM" id="Coils"/>
    </source>
</evidence>
<evidence type="ECO:0000256" key="5">
    <source>
        <dbReference type="ARBA" id="ARBA00048539"/>
    </source>
</evidence>
<dbReference type="InterPro" id="IPR014729">
    <property type="entry name" value="Rossmann-like_a/b/a_fold"/>
</dbReference>
<protein>
    <recommendedName>
        <fullName evidence="6">tRNA(Ile)-lysidine synthase</fullName>
        <ecNumber evidence="6">6.3.4.19</ecNumber>
    </recommendedName>
    <alternativeName>
        <fullName evidence="6">tRNA(Ile)-2-lysyl-cytidine synthase</fullName>
    </alternativeName>
    <alternativeName>
        <fullName evidence="6">tRNA(Ile)-lysidine synthetase</fullName>
    </alternativeName>
</protein>
<comment type="subcellular location">
    <subcellularLocation>
        <location evidence="6">Cytoplasm</location>
    </subcellularLocation>
</comment>
<feature type="coiled-coil region" evidence="7">
    <location>
        <begin position="191"/>
        <end position="222"/>
    </location>
</feature>
<dbReference type="InterPro" id="IPR011063">
    <property type="entry name" value="TilS/TtcA_N"/>
</dbReference>
<comment type="function">
    <text evidence="6">Ligates lysine onto the cytidine present at position 34 of the AUA codon-specific tRNA(Ile) that contains the anticodon CAU, in an ATP-dependent manner. Cytidine is converted to lysidine, thus changing the amino acid specificity of the tRNA from methionine to isoleucine.</text>
</comment>
<evidence type="ECO:0000313" key="9">
    <source>
        <dbReference type="EMBL" id="BAH69951.1"/>
    </source>
</evidence>
<dbReference type="PANTHER" id="PTHR43033">
    <property type="entry name" value="TRNA(ILE)-LYSIDINE SYNTHASE-RELATED"/>
    <property type="match status" value="1"/>
</dbReference>
<feature type="domain" description="tRNA(Ile)-lysidine/2-thiocytidine synthase N-terminal" evidence="8">
    <location>
        <begin position="13"/>
        <end position="187"/>
    </location>
</feature>
<dbReference type="SUPFAM" id="SSF52402">
    <property type="entry name" value="Adenine nucleotide alpha hydrolases-like"/>
    <property type="match status" value="1"/>
</dbReference>
<comment type="catalytic activity">
    <reaction evidence="5 6">
        <text>cytidine(34) in tRNA(Ile2) + L-lysine + ATP = lysidine(34) in tRNA(Ile2) + AMP + diphosphate + H(+)</text>
        <dbReference type="Rhea" id="RHEA:43744"/>
        <dbReference type="Rhea" id="RHEA-COMP:10625"/>
        <dbReference type="Rhea" id="RHEA-COMP:10670"/>
        <dbReference type="ChEBI" id="CHEBI:15378"/>
        <dbReference type="ChEBI" id="CHEBI:30616"/>
        <dbReference type="ChEBI" id="CHEBI:32551"/>
        <dbReference type="ChEBI" id="CHEBI:33019"/>
        <dbReference type="ChEBI" id="CHEBI:82748"/>
        <dbReference type="ChEBI" id="CHEBI:83665"/>
        <dbReference type="ChEBI" id="CHEBI:456215"/>
        <dbReference type="EC" id="6.3.4.19"/>
    </reaction>
</comment>
<feature type="binding site" evidence="6">
    <location>
        <begin position="18"/>
        <end position="23"/>
    </location>
    <ligand>
        <name>ATP</name>
        <dbReference type="ChEBI" id="CHEBI:30616"/>
    </ligand>
</feature>
<dbReference type="EMBL" id="AP009608">
    <property type="protein sequence ID" value="BAH69951.1"/>
    <property type="molecule type" value="Genomic_DNA"/>
</dbReference>
<proteinExistence type="inferred from homology"/>
<keyword evidence="7" id="KW-0175">Coiled coil</keyword>
<dbReference type="GO" id="GO:0005737">
    <property type="term" value="C:cytoplasm"/>
    <property type="evidence" value="ECO:0007669"/>
    <property type="project" value="UniProtKB-SubCell"/>
</dbReference>
<dbReference type="eggNOG" id="COG0037">
    <property type="taxonomic scope" value="Bacteria"/>
</dbReference>
<dbReference type="GO" id="GO:0006400">
    <property type="term" value="P:tRNA modification"/>
    <property type="evidence" value="ECO:0007669"/>
    <property type="project" value="UniProtKB-UniRule"/>
</dbReference>
<evidence type="ECO:0000313" key="10">
    <source>
        <dbReference type="Proteomes" id="UP000006810"/>
    </source>
</evidence>
<evidence type="ECO:0000256" key="6">
    <source>
        <dbReference type="HAMAP-Rule" id="MF_01161"/>
    </source>
</evidence>
<dbReference type="HAMAP" id="MF_01161">
    <property type="entry name" value="tRNA_Ile_lys_synt"/>
    <property type="match status" value="1"/>
</dbReference>
<keyword evidence="4 6" id="KW-0067">ATP-binding</keyword>
<name>C4XFM9_MYCFP</name>
<keyword evidence="1 6" id="KW-0436">Ligase</keyword>
<dbReference type="CDD" id="cd01992">
    <property type="entry name" value="TilS_N"/>
    <property type="match status" value="1"/>
</dbReference>
<evidence type="ECO:0000256" key="2">
    <source>
        <dbReference type="ARBA" id="ARBA00022694"/>
    </source>
</evidence>
<dbReference type="Gene3D" id="3.40.50.620">
    <property type="entry name" value="HUPs"/>
    <property type="match status" value="1"/>
</dbReference>
<evidence type="ECO:0000259" key="8">
    <source>
        <dbReference type="Pfam" id="PF01171"/>
    </source>
</evidence>